<evidence type="ECO:0000256" key="1">
    <source>
        <dbReference type="ARBA" id="ARBA00004141"/>
    </source>
</evidence>
<comment type="similarity">
    <text evidence="2">Belongs to the IFI6/IFI27 family.</text>
</comment>
<feature type="transmembrane region" description="Helical" evidence="6">
    <location>
        <begin position="205"/>
        <end position="226"/>
    </location>
</feature>
<dbReference type="GeneID" id="116223595"/>
<evidence type="ECO:0000256" key="2">
    <source>
        <dbReference type="ARBA" id="ARBA00007262"/>
    </source>
</evidence>
<keyword evidence="8" id="KW-1185">Reference proteome</keyword>
<reference evidence="9" key="1">
    <citation type="submission" date="2025-08" db="UniProtKB">
        <authorList>
            <consortium name="RefSeq"/>
        </authorList>
    </citation>
    <scope>IDENTIFICATION</scope>
</reference>
<dbReference type="AlphaFoldDB" id="A0A6P8GBS3"/>
<feature type="transmembrane region" description="Helical" evidence="6">
    <location>
        <begin position="232"/>
        <end position="255"/>
    </location>
</feature>
<keyword evidence="4 6" id="KW-1133">Transmembrane helix</keyword>
<dbReference type="InterPro" id="IPR038213">
    <property type="entry name" value="IFI6/IFI27-like_sf"/>
</dbReference>
<dbReference type="GO" id="GO:0001836">
    <property type="term" value="P:release of cytochrome c from mitochondria"/>
    <property type="evidence" value="ECO:0007669"/>
    <property type="project" value="TreeGrafter"/>
</dbReference>
<evidence type="ECO:0000313" key="8">
    <source>
        <dbReference type="Proteomes" id="UP000515152"/>
    </source>
</evidence>
<dbReference type="Proteomes" id="UP000515152">
    <property type="component" value="Chromosome 14"/>
</dbReference>
<evidence type="ECO:0000256" key="6">
    <source>
        <dbReference type="SAM" id="Phobius"/>
    </source>
</evidence>
<evidence type="ECO:0000256" key="4">
    <source>
        <dbReference type="ARBA" id="ARBA00022989"/>
    </source>
</evidence>
<accession>A0A6P8GBS3</accession>
<feature type="transmembrane region" description="Helical" evidence="6">
    <location>
        <begin position="168"/>
        <end position="193"/>
    </location>
</feature>
<evidence type="ECO:0000256" key="3">
    <source>
        <dbReference type="ARBA" id="ARBA00022692"/>
    </source>
</evidence>
<name>A0A6P8GBS3_CLUHA</name>
<organism evidence="8 9">
    <name type="scientific">Clupea harengus</name>
    <name type="common">Atlantic herring</name>
    <dbReference type="NCBI Taxonomy" id="7950"/>
    <lineage>
        <taxon>Eukaryota</taxon>
        <taxon>Metazoa</taxon>
        <taxon>Chordata</taxon>
        <taxon>Craniata</taxon>
        <taxon>Vertebrata</taxon>
        <taxon>Euteleostomi</taxon>
        <taxon>Actinopterygii</taxon>
        <taxon>Neopterygii</taxon>
        <taxon>Teleostei</taxon>
        <taxon>Clupei</taxon>
        <taxon>Clupeiformes</taxon>
        <taxon>Clupeoidei</taxon>
        <taxon>Clupeidae</taxon>
        <taxon>Clupea</taxon>
    </lineage>
</organism>
<dbReference type="InterPro" id="IPR009311">
    <property type="entry name" value="IFI6/IFI27-like"/>
</dbReference>
<evidence type="ECO:0000256" key="5">
    <source>
        <dbReference type="ARBA" id="ARBA00023136"/>
    </source>
</evidence>
<dbReference type="Pfam" id="PF06140">
    <property type="entry name" value="Ifi-6-16"/>
    <property type="match status" value="2"/>
</dbReference>
<dbReference type="KEGG" id="char:116223595"/>
<dbReference type="PANTHER" id="PTHR16932:SF18">
    <property type="entry name" value="INTERFERON, ALPHA-INDUCIBLE PROTEIN 27-LIKE 2"/>
    <property type="match status" value="1"/>
</dbReference>
<comment type="subcellular location">
    <subcellularLocation>
        <location evidence="1">Membrane</location>
        <topology evidence="1">Multi-pass membrane protein</topology>
    </subcellularLocation>
</comment>
<feature type="chain" id="PRO_5028041175" evidence="7">
    <location>
        <begin position="22"/>
        <end position="258"/>
    </location>
</feature>
<proteinExistence type="inferred from homology"/>
<dbReference type="PANTHER" id="PTHR16932">
    <property type="entry name" value="INTERFERON ALPHA-INDUCIBLE PROTEIN 27"/>
    <property type="match status" value="1"/>
</dbReference>
<evidence type="ECO:0000256" key="7">
    <source>
        <dbReference type="SAM" id="SignalP"/>
    </source>
</evidence>
<dbReference type="GO" id="GO:0031966">
    <property type="term" value="C:mitochondrial membrane"/>
    <property type="evidence" value="ECO:0007669"/>
    <property type="project" value="TreeGrafter"/>
</dbReference>
<keyword evidence="7" id="KW-0732">Signal</keyword>
<dbReference type="GO" id="GO:0097193">
    <property type="term" value="P:intrinsic apoptotic signaling pathway"/>
    <property type="evidence" value="ECO:0007669"/>
    <property type="project" value="TreeGrafter"/>
</dbReference>
<dbReference type="Gene3D" id="6.10.110.10">
    <property type="match status" value="1"/>
</dbReference>
<feature type="signal peptide" evidence="7">
    <location>
        <begin position="1"/>
        <end position="21"/>
    </location>
</feature>
<evidence type="ECO:0000313" key="9">
    <source>
        <dbReference type="RefSeq" id="XP_031436739.1"/>
    </source>
</evidence>
<keyword evidence="5 6" id="KW-0472">Membrane</keyword>
<protein>
    <submittedName>
        <fullName evidence="9">Interferon alpha-inducible protein 27-like protein 2B isoform X1</fullName>
    </submittedName>
</protein>
<keyword evidence="3 6" id="KW-0812">Transmembrane</keyword>
<gene>
    <name evidence="9" type="primary">LOC116223595</name>
</gene>
<dbReference type="RefSeq" id="XP_031436739.1">
    <property type="nucleotide sequence ID" value="XM_031580879.1"/>
</dbReference>
<sequence length="258" mass="24221">MGLLTFALAALAVAGATGVVAEAPFMLTEDLTEEEIAAGYIPAKIMSSKHWAGRAAVANGRGVADGSVVAALESAAGVVAEAPFMLTEDLTEEEIAAGYIPAKIMSSKHWAGRAAVANGRGVADGSVVAALESVGAVAGAPFVLTEGNLTAGEKAADTSSGFPSVPTLAAMAGGAVLAVVAVPVILSAAGFTAGGIAAGSVAAKMMASAAVANGGGVAAGGVVAVLQSAGAAGMASATSAAVGAVGAVVGGVTVASAT</sequence>